<evidence type="ECO:0000256" key="7">
    <source>
        <dbReference type="SAM" id="SignalP"/>
    </source>
</evidence>
<name>A0A2P6PCH6_ROSCH</name>
<dbReference type="EC" id="2.3.1.15" evidence="8"/>
<evidence type="ECO:0000256" key="6">
    <source>
        <dbReference type="ARBA" id="ARBA00023315"/>
    </source>
</evidence>
<dbReference type="STRING" id="74649.A0A2P6PCH6"/>
<feature type="chain" id="PRO_5015187663" evidence="7">
    <location>
        <begin position="26"/>
        <end position="83"/>
    </location>
</feature>
<dbReference type="Gramene" id="PRQ19631">
    <property type="protein sequence ID" value="PRQ19631"/>
    <property type="gene ID" value="RchiOBHm_Chr7g0219331"/>
</dbReference>
<evidence type="ECO:0000256" key="1">
    <source>
        <dbReference type="ARBA" id="ARBA00022679"/>
    </source>
</evidence>
<keyword evidence="4" id="KW-0443">Lipid metabolism</keyword>
<organism evidence="8 9">
    <name type="scientific">Rosa chinensis</name>
    <name type="common">China rose</name>
    <dbReference type="NCBI Taxonomy" id="74649"/>
    <lineage>
        <taxon>Eukaryota</taxon>
        <taxon>Viridiplantae</taxon>
        <taxon>Streptophyta</taxon>
        <taxon>Embryophyta</taxon>
        <taxon>Tracheophyta</taxon>
        <taxon>Spermatophyta</taxon>
        <taxon>Magnoliopsida</taxon>
        <taxon>eudicotyledons</taxon>
        <taxon>Gunneridae</taxon>
        <taxon>Pentapetalae</taxon>
        <taxon>rosids</taxon>
        <taxon>fabids</taxon>
        <taxon>Rosales</taxon>
        <taxon>Rosaceae</taxon>
        <taxon>Rosoideae</taxon>
        <taxon>Rosoideae incertae sedis</taxon>
        <taxon>Rosa</taxon>
    </lineage>
</organism>
<evidence type="ECO:0000256" key="4">
    <source>
        <dbReference type="ARBA" id="ARBA00023098"/>
    </source>
</evidence>
<evidence type="ECO:0000256" key="3">
    <source>
        <dbReference type="ARBA" id="ARBA00022989"/>
    </source>
</evidence>
<dbReference type="AlphaFoldDB" id="A0A2P6PCH6"/>
<dbReference type="PANTHER" id="PTHR23063:SF2">
    <property type="entry name" value="GLYCEROL-3-PHOSPHATE ACYLTRANSFERASE 4, ISOFORM D-RELATED"/>
    <property type="match status" value="1"/>
</dbReference>
<keyword evidence="2" id="KW-0812">Transmembrane</keyword>
<evidence type="ECO:0000313" key="9">
    <source>
        <dbReference type="Proteomes" id="UP000238479"/>
    </source>
</evidence>
<dbReference type="Proteomes" id="UP000238479">
    <property type="component" value="Chromosome 7"/>
</dbReference>
<keyword evidence="6 8" id="KW-0012">Acyltransferase</keyword>
<keyword evidence="7" id="KW-0732">Signal</keyword>
<dbReference type="GO" id="GO:0019432">
    <property type="term" value="P:triglyceride biosynthetic process"/>
    <property type="evidence" value="ECO:0007669"/>
    <property type="project" value="TreeGrafter"/>
</dbReference>
<dbReference type="OMA" id="CRQSFTM"/>
<keyword evidence="9" id="KW-1185">Reference proteome</keyword>
<gene>
    <name evidence="8" type="ORF">RchiOBHm_Chr7g0219331</name>
</gene>
<protein>
    <submittedName>
        <fullName evidence="8">Putative glycerol-3-phosphate 1-O-acyltransferase</fullName>
        <ecNumber evidence="8">2.3.1.15</ecNumber>
    </submittedName>
</protein>
<sequence length="83" mass="9913">MVYIIWFWCRQSFTMHLLQLMTSWAVVCDVWYLESENIKSGETAIEFAERVRDIISVLAGLNKVLWDGYLKYSRPSPKHREQK</sequence>
<evidence type="ECO:0000256" key="5">
    <source>
        <dbReference type="ARBA" id="ARBA00023136"/>
    </source>
</evidence>
<keyword evidence="5" id="KW-0472">Membrane</keyword>
<accession>A0A2P6PCH6</accession>
<evidence type="ECO:0000313" key="8">
    <source>
        <dbReference type="EMBL" id="PRQ19631.1"/>
    </source>
</evidence>
<reference evidence="8 9" key="1">
    <citation type="journal article" date="2018" name="Nat. Genet.">
        <title>The Rosa genome provides new insights in the design of modern roses.</title>
        <authorList>
            <person name="Bendahmane M."/>
        </authorList>
    </citation>
    <scope>NUCLEOTIDE SEQUENCE [LARGE SCALE GENOMIC DNA]</scope>
    <source>
        <strain evidence="9">cv. Old Blush</strain>
    </source>
</reference>
<keyword evidence="1 8" id="KW-0808">Transferase</keyword>
<feature type="signal peptide" evidence="7">
    <location>
        <begin position="1"/>
        <end position="25"/>
    </location>
</feature>
<keyword evidence="3" id="KW-1133">Transmembrane helix</keyword>
<evidence type="ECO:0000256" key="2">
    <source>
        <dbReference type="ARBA" id="ARBA00022692"/>
    </source>
</evidence>
<dbReference type="GO" id="GO:0004366">
    <property type="term" value="F:glycerol-3-phosphate O-acyltransferase activity"/>
    <property type="evidence" value="ECO:0007669"/>
    <property type="project" value="UniProtKB-EC"/>
</dbReference>
<dbReference type="PANTHER" id="PTHR23063">
    <property type="entry name" value="PHOSPHOLIPID ACYLTRANSFERASE"/>
    <property type="match status" value="1"/>
</dbReference>
<proteinExistence type="predicted"/>
<dbReference type="GO" id="GO:0005783">
    <property type="term" value="C:endoplasmic reticulum"/>
    <property type="evidence" value="ECO:0007669"/>
    <property type="project" value="TreeGrafter"/>
</dbReference>
<dbReference type="EMBL" id="PDCK01000045">
    <property type="protein sequence ID" value="PRQ19631.1"/>
    <property type="molecule type" value="Genomic_DNA"/>
</dbReference>
<comment type="caution">
    <text evidence="8">The sequence shown here is derived from an EMBL/GenBank/DDBJ whole genome shotgun (WGS) entry which is preliminary data.</text>
</comment>